<sequence>MIKAASTQHNSIMTSETQASAMSHPSDTDSSHMLLDVRSVASASTAVRTCAGAIPSMGRRRCRLPWLDGNVNSSEMPGAFDAGANPSFFATSPPEVGQSDPHGLIDDALEHKEGDLSLPSSQQSEVVQPRPTQRPKSRPLLAGLESATVDQPRIPGHWPTTNAVILDPPLINDESLPGQVGTPYDLAKGDTESSRRLSTKQGRDQVMPTKALGKPSIWPMVPLSETDVPMRMSSLAFSEPAKRHSSLRSSQSARELSSGSSPSSIGRYTDGTISRKPTVRASSVQARLDRSAIAGQIRSADVSPKSSVPPTMVPPNARAPTVRSDSMQRAVNGLHDLMHEALFVATEAAQANQTHEVAQILNEATLALRKANTVQDNMNMPLKSYGMEASASSSDDYTSGSDSEAYIESDTSSIGSLRQVSRRDMPSEYANSRGAITGGPGFVPSTTATTFVSSTGTNNTDQLGTGRLHSGVVRSPTVIPAFLNNGKRPTSRRGLSESQKMAVSSSDDKSIVDTPLTMYRQPSRKSAVTDWAYVKRVPGRRGLREDSKNAESANHSSVDVASVAVPAPIRVPTEDHTRFLTRDNTIVGSVPTVEPMSLPEIPRRRTTRQPISNGLTHDLSTVPAASQDHGSIQRISYRENNRRHVPHIRASGIFDSPHSKLPDKGRDILEDSGGVGNRYGQFAQDLSLNMSLRHPRRNHISLSDDQMFRLHRYRRQPIAREWSTTRKRVTAGIACLNTALVGLTAGIYAGEVPKIQYQLADMQHRVILGNVLFYICLGLSTMFAWPLPLLHGRKPYTLAALAIALPLNFPQAIMVGSHRSPRTQYYVGLLLPRAFMGLALGFANVNFITTLLDLFGASLQSTNPHQEIVVMDDVRRQGGGMGLWLGLWAWCFVGSLSAGFLIGAAVTASLNPAWGFYVVVIIIAVFMLMNVIAPEPRRAAYRRSVLKYLDEDDRVRRRVARGEVKLHISMDGPKYWWEEAFAGIELMGRMMLQPGSFVLSLYLAWIYALVVLVTLLLGALLSRDYRWHPGHIGLAVFAVAIGAAMAVPLTKANILSRDRAHPARTDSMTFQPRVTWTSHLVRRCIFTFTLPIAGVGFCLASPGPSMSWVAPTILSGLVGFLSCLAVAECIGLMMETFDTSDLQPGVNTKHRLQSMESATRRRRTNYSSFPRVTAAIFTAQAVGFFLAAVMTAISGTVTRDIGAQAAIGVVAGVLLVFTILLSVVLWRFRSIQVIPNHALGTARSSHDWQVKEAEHDPYFKPVIIGNPSGKVRRMNLLETGAWSRWTEIRKLNKLIKHKK</sequence>
<feature type="compositionally biased region" description="Polar residues" evidence="5">
    <location>
        <begin position="1"/>
        <end position="25"/>
    </location>
</feature>
<evidence type="ECO:0000256" key="5">
    <source>
        <dbReference type="SAM" id="MobiDB-lite"/>
    </source>
</evidence>
<reference evidence="7 8" key="1">
    <citation type="submission" date="2024-07" db="EMBL/GenBank/DDBJ databases">
        <title>Draft sequence of the Neodothiora populina.</title>
        <authorList>
            <person name="Drown D.D."/>
            <person name="Schuette U.S."/>
            <person name="Buechlein A.B."/>
            <person name="Rusch D.R."/>
            <person name="Winton L.W."/>
            <person name="Adams G.A."/>
        </authorList>
    </citation>
    <scope>NUCLEOTIDE SEQUENCE [LARGE SCALE GENOMIC DNA]</scope>
    <source>
        <strain evidence="7 8">CPC 39397</strain>
    </source>
</reference>
<evidence type="ECO:0000256" key="6">
    <source>
        <dbReference type="SAM" id="Phobius"/>
    </source>
</evidence>
<feature type="region of interest" description="Disordered" evidence="5">
    <location>
        <begin position="480"/>
        <end position="510"/>
    </location>
</feature>
<comment type="subcellular location">
    <subcellularLocation>
        <location evidence="1">Membrane</location>
        <topology evidence="1">Multi-pass membrane protein</topology>
    </subcellularLocation>
</comment>
<keyword evidence="8" id="KW-1185">Reference proteome</keyword>
<keyword evidence="2 6" id="KW-0812">Transmembrane</keyword>
<organism evidence="7 8">
    <name type="scientific">Neodothiora populina</name>
    <dbReference type="NCBI Taxonomy" id="2781224"/>
    <lineage>
        <taxon>Eukaryota</taxon>
        <taxon>Fungi</taxon>
        <taxon>Dikarya</taxon>
        <taxon>Ascomycota</taxon>
        <taxon>Pezizomycotina</taxon>
        <taxon>Dothideomycetes</taxon>
        <taxon>Dothideomycetidae</taxon>
        <taxon>Dothideales</taxon>
        <taxon>Dothioraceae</taxon>
        <taxon>Neodothiora</taxon>
    </lineage>
</organism>
<dbReference type="PANTHER" id="PTHR23502">
    <property type="entry name" value="MAJOR FACILITATOR SUPERFAMILY"/>
    <property type="match status" value="1"/>
</dbReference>
<feature type="transmembrane region" description="Helical" evidence="6">
    <location>
        <begin position="1108"/>
        <end position="1127"/>
    </location>
</feature>
<dbReference type="EMBL" id="JBFMKM010000012">
    <property type="protein sequence ID" value="KAL1302772.1"/>
    <property type="molecule type" value="Genomic_DNA"/>
</dbReference>
<feature type="transmembrane region" description="Helical" evidence="6">
    <location>
        <begin position="771"/>
        <end position="789"/>
    </location>
</feature>
<feature type="transmembrane region" description="Helical" evidence="6">
    <location>
        <begin position="997"/>
        <end position="1020"/>
    </location>
</feature>
<dbReference type="Proteomes" id="UP001562354">
    <property type="component" value="Unassembled WGS sequence"/>
</dbReference>
<evidence type="ECO:0000256" key="4">
    <source>
        <dbReference type="ARBA" id="ARBA00023136"/>
    </source>
</evidence>
<feature type="region of interest" description="Disordered" evidence="5">
    <location>
        <begin position="388"/>
        <end position="443"/>
    </location>
</feature>
<evidence type="ECO:0000256" key="1">
    <source>
        <dbReference type="ARBA" id="ARBA00004141"/>
    </source>
</evidence>
<keyword evidence="3 6" id="KW-1133">Transmembrane helix</keyword>
<feature type="transmembrane region" description="Helical" evidence="6">
    <location>
        <begin position="834"/>
        <end position="855"/>
    </location>
</feature>
<dbReference type="RefSeq" id="XP_069199048.1">
    <property type="nucleotide sequence ID" value="XM_069348062.1"/>
</dbReference>
<keyword evidence="4 6" id="KW-0472">Membrane</keyword>
<proteinExistence type="predicted"/>
<name>A0ABR3P9C9_9PEZI</name>
<feature type="region of interest" description="Disordered" evidence="5">
    <location>
        <begin position="610"/>
        <end position="630"/>
    </location>
</feature>
<feature type="transmembrane region" description="Helical" evidence="6">
    <location>
        <begin position="1032"/>
        <end position="1049"/>
    </location>
</feature>
<feature type="compositionally biased region" description="Polar residues" evidence="5">
    <location>
        <begin position="409"/>
        <end position="419"/>
    </location>
</feature>
<dbReference type="PANTHER" id="PTHR23502:SF76">
    <property type="entry name" value="POLYAMINE TRANSPORT PROTEIN"/>
    <property type="match status" value="1"/>
</dbReference>
<dbReference type="GeneID" id="95976821"/>
<feature type="region of interest" description="Disordered" evidence="5">
    <location>
        <begin position="174"/>
        <end position="210"/>
    </location>
</feature>
<feature type="transmembrane region" description="Helical" evidence="6">
    <location>
        <begin position="885"/>
        <end position="908"/>
    </location>
</feature>
<feature type="compositionally biased region" description="Polar residues" evidence="5">
    <location>
        <begin position="610"/>
        <end position="619"/>
    </location>
</feature>
<feature type="compositionally biased region" description="Polar residues" evidence="5">
    <location>
        <begin position="496"/>
        <end position="505"/>
    </location>
</feature>
<feature type="transmembrane region" description="Helical" evidence="6">
    <location>
        <begin position="1205"/>
        <end position="1226"/>
    </location>
</feature>
<feature type="compositionally biased region" description="Low complexity" evidence="5">
    <location>
        <begin position="390"/>
        <end position="403"/>
    </location>
</feature>
<evidence type="ECO:0000256" key="2">
    <source>
        <dbReference type="ARBA" id="ARBA00022692"/>
    </source>
</evidence>
<dbReference type="SUPFAM" id="SSF103473">
    <property type="entry name" value="MFS general substrate transporter"/>
    <property type="match status" value="1"/>
</dbReference>
<evidence type="ECO:0000313" key="7">
    <source>
        <dbReference type="EMBL" id="KAL1302772.1"/>
    </source>
</evidence>
<feature type="transmembrane region" description="Helical" evidence="6">
    <location>
        <begin position="1080"/>
        <end position="1102"/>
    </location>
</feature>
<feature type="region of interest" description="Disordered" evidence="5">
    <location>
        <begin position="77"/>
        <end position="140"/>
    </location>
</feature>
<feature type="transmembrane region" description="Helical" evidence="6">
    <location>
        <begin position="1169"/>
        <end position="1193"/>
    </location>
</feature>
<feature type="transmembrane region" description="Helical" evidence="6">
    <location>
        <begin position="914"/>
        <end position="933"/>
    </location>
</feature>
<feature type="region of interest" description="Disordered" evidence="5">
    <location>
        <begin position="1"/>
        <end position="30"/>
    </location>
</feature>
<evidence type="ECO:0008006" key="9">
    <source>
        <dbReference type="Google" id="ProtNLM"/>
    </source>
</evidence>
<protein>
    <recommendedName>
        <fullName evidence="9">Polyamine transport protein</fullName>
    </recommendedName>
</protein>
<accession>A0ABR3P9C9</accession>
<gene>
    <name evidence="7" type="ORF">AAFC00_003119</name>
</gene>
<dbReference type="Gene3D" id="1.20.1250.20">
    <property type="entry name" value="MFS general substrate transporter like domains"/>
    <property type="match status" value="1"/>
</dbReference>
<dbReference type="InterPro" id="IPR036259">
    <property type="entry name" value="MFS_trans_sf"/>
</dbReference>
<feature type="region of interest" description="Disordered" evidence="5">
    <location>
        <begin position="236"/>
        <end position="324"/>
    </location>
</feature>
<evidence type="ECO:0000313" key="8">
    <source>
        <dbReference type="Proteomes" id="UP001562354"/>
    </source>
</evidence>
<comment type="caution">
    <text evidence="7">The sequence shown here is derived from an EMBL/GenBank/DDBJ whole genome shotgun (WGS) entry which is preliminary data.</text>
</comment>
<feature type="compositionally biased region" description="Basic and acidic residues" evidence="5">
    <location>
        <begin position="103"/>
        <end position="115"/>
    </location>
</feature>
<evidence type="ECO:0000256" key="3">
    <source>
        <dbReference type="ARBA" id="ARBA00022989"/>
    </source>
</evidence>